<dbReference type="FunFam" id="3.30.70.270:FF:000020">
    <property type="entry name" value="Transposon Tf2-6 polyprotein-like Protein"/>
    <property type="match status" value="1"/>
</dbReference>
<dbReference type="InterPro" id="IPR041588">
    <property type="entry name" value="Integrase_H2C2"/>
</dbReference>
<dbReference type="Pfam" id="PF17917">
    <property type="entry name" value="RT_RNaseH"/>
    <property type="match status" value="1"/>
</dbReference>
<dbReference type="Gene3D" id="3.30.420.10">
    <property type="entry name" value="Ribonuclease H-like superfamily/Ribonuclease H"/>
    <property type="match status" value="1"/>
</dbReference>
<dbReference type="InterPro" id="IPR043128">
    <property type="entry name" value="Rev_trsase/Diguanyl_cyclase"/>
</dbReference>
<dbReference type="InterPro" id="IPR043502">
    <property type="entry name" value="DNA/RNA_pol_sf"/>
</dbReference>
<dbReference type="Pfam" id="PF17921">
    <property type="entry name" value="Integrase_H2C2"/>
    <property type="match status" value="1"/>
</dbReference>
<keyword evidence="3" id="KW-0540">Nuclease</keyword>
<accession>A0A9W2YC30</accession>
<dbReference type="GO" id="GO:0004519">
    <property type="term" value="F:endonuclease activity"/>
    <property type="evidence" value="ECO:0007669"/>
    <property type="project" value="UniProtKB-KW"/>
</dbReference>
<organism evidence="9 10">
    <name type="scientific">Biomphalaria glabrata</name>
    <name type="common">Bloodfluke planorb</name>
    <name type="synonym">Freshwater snail</name>
    <dbReference type="NCBI Taxonomy" id="6526"/>
    <lineage>
        <taxon>Eukaryota</taxon>
        <taxon>Metazoa</taxon>
        <taxon>Spiralia</taxon>
        <taxon>Lophotrochozoa</taxon>
        <taxon>Mollusca</taxon>
        <taxon>Gastropoda</taxon>
        <taxon>Heterobranchia</taxon>
        <taxon>Euthyneura</taxon>
        <taxon>Panpulmonata</taxon>
        <taxon>Hygrophila</taxon>
        <taxon>Lymnaeoidea</taxon>
        <taxon>Planorbidae</taxon>
        <taxon>Biomphalaria</taxon>
    </lineage>
</organism>
<dbReference type="InterPro" id="IPR012337">
    <property type="entry name" value="RNaseH-like_sf"/>
</dbReference>
<dbReference type="InterPro" id="IPR001584">
    <property type="entry name" value="Integrase_cat-core"/>
</dbReference>
<dbReference type="GO" id="GO:0003676">
    <property type="term" value="F:nucleic acid binding"/>
    <property type="evidence" value="ECO:0007669"/>
    <property type="project" value="InterPro"/>
</dbReference>
<dbReference type="GeneID" id="129921724"/>
<dbReference type="PROSITE" id="PS50878">
    <property type="entry name" value="RT_POL"/>
    <property type="match status" value="1"/>
</dbReference>
<dbReference type="SUPFAM" id="SSF56672">
    <property type="entry name" value="DNA/RNA polymerases"/>
    <property type="match status" value="1"/>
</dbReference>
<keyword evidence="5" id="KW-0378">Hydrolase</keyword>
<dbReference type="FunFam" id="3.30.420.10:FF:000032">
    <property type="entry name" value="Retrovirus-related Pol polyprotein from transposon 297-like Protein"/>
    <property type="match status" value="1"/>
</dbReference>
<dbReference type="Gene3D" id="3.30.70.270">
    <property type="match status" value="2"/>
</dbReference>
<evidence type="ECO:0000256" key="5">
    <source>
        <dbReference type="ARBA" id="ARBA00022801"/>
    </source>
</evidence>
<keyword evidence="2" id="KW-0548">Nucleotidyltransferase</keyword>
<dbReference type="CDD" id="cd01647">
    <property type="entry name" value="RT_LTR"/>
    <property type="match status" value="1"/>
</dbReference>
<dbReference type="Pfam" id="PF00665">
    <property type="entry name" value="rve"/>
    <property type="match status" value="1"/>
</dbReference>
<keyword evidence="1" id="KW-0808">Transferase</keyword>
<evidence type="ECO:0000259" key="7">
    <source>
        <dbReference type="PROSITE" id="PS50878"/>
    </source>
</evidence>
<evidence type="ECO:0000256" key="2">
    <source>
        <dbReference type="ARBA" id="ARBA00022695"/>
    </source>
</evidence>
<evidence type="ECO:0000256" key="4">
    <source>
        <dbReference type="ARBA" id="ARBA00022759"/>
    </source>
</evidence>
<evidence type="ECO:0000313" key="10">
    <source>
        <dbReference type="RefSeq" id="XP_055860278.1"/>
    </source>
</evidence>
<sequence>MIPGTYKLKLVDGTVRDYPLACVSIESDYIVGKYVVACFKDPVADLILGNVDSNVSREFNCSAVTRSMTNKDIEGGTVSDCGVLEECRDVLGTSEEFLCEQLSDPSLKDLWERHVDSCVDNKKNGSVEYKVFDRLLYRVFRGKFGEEERQLVVPSAKREIVLKTAHESMLAGHLSLRKTKSKIYKYFFWQGLDRDIKEFVRSCDICQKARMPRRCDRVELGQMNVITTPFYKVATDIIGPLELTDNKNRYILTVVDVATRWPEAIPLRNINTETVIEALTSIFCRIGLPTEILSDQGPQFTSELYNQVCNFFSVKPVHSTIYHPSSNGMVERLNSSLKSFLRKVCQDSPCDWDRKVNAALCAYREVPNETTGMSPFELVYGRQMRGPLAILKQVFVNNEEENGYKNVFSYLLDLKTRLSEVTAIANFNSKANRNKYKKQYDKYSSRRDINVGDCVLVLKPHRDSKLSVFWQGPYKVLNKISQFNYVIQKENMTKIYHINRLMKYHCRVKKGDNLIVADENRNELLSANMVSVVGEEDVAEQDEYNDDMLPNIPTLEITQKEKIHEDVFTQVKINPNLNHMQKMQVNEILTEYRDIISNVPGRATVEKFKIKLIDKKPIALKPYAVPIHMKEKVKREIDNMLELGIIGPTDSPYAAPVVIIKKKDGTLRPCIDFRKLNNITEIPAEVIPEQEDLFNMLYKAKYFTLVDLTKGYWQIPISETSKPFTAFRVLGEHYMFHYLPFGLSGAPSHFNKVVKSMLKGVENVLFYFDDICIFSEDWESHSKSVRNVFCALRENGFTLKPDKLEVGYTSVKFLGHNVGQGVIKPDPSNVKKIREFKTPTTKKEIRSLIGLINYYSKFIPSYADLVFPFTELLRRGKSIRVDWNYECAEALNRVQTCLSKYPILRLPDPSLSFFLQTDASDKGISGILCQCIKGVLHPIKYVSRKLLPREQKYSIIEREGLAIVYSVKKLDRYLAGKTFHLLTDHKALSYLRSTNFTNARITRWALMLQDYSFDVVHVKGENNLLADLCSRLI</sequence>
<dbReference type="InterPro" id="IPR050951">
    <property type="entry name" value="Retrovirus_Pol_polyprotein"/>
</dbReference>
<dbReference type="AlphaFoldDB" id="A0A9W2YC30"/>
<dbReference type="InterPro" id="IPR036397">
    <property type="entry name" value="RNaseH_sf"/>
</dbReference>
<dbReference type="OrthoDB" id="10066679at2759"/>
<dbReference type="Gene3D" id="1.10.340.70">
    <property type="match status" value="1"/>
</dbReference>
<dbReference type="PANTHER" id="PTHR37984">
    <property type="entry name" value="PROTEIN CBG26694"/>
    <property type="match status" value="1"/>
</dbReference>
<reference evidence="10" key="1">
    <citation type="submission" date="2025-08" db="UniProtKB">
        <authorList>
            <consortium name="RefSeq"/>
        </authorList>
    </citation>
    <scope>IDENTIFICATION</scope>
</reference>
<evidence type="ECO:0000313" key="9">
    <source>
        <dbReference type="Proteomes" id="UP001165740"/>
    </source>
</evidence>
<keyword evidence="4" id="KW-0255">Endonuclease</keyword>
<feature type="domain" description="Reverse transcriptase" evidence="7">
    <location>
        <begin position="641"/>
        <end position="818"/>
    </location>
</feature>
<dbReference type="SUPFAM" id="SSF53098">
    <property type="entry name" value="Ribonuclease H-like"/>
    <property type="match status" value="1"/>
</dbReference>
<dbReference type="InterPro" id="IPR000477">
    <property type="entry name" value="RT_dom"/>
</dbReference>
<dbReference type="InterPro" id="IPR054465">
    <property type="entry name" value="Integrase_p58-like_C"/>
</dbReference>
<dbReference type="GO" id="GO:0003964">
    <property type="term" value="F:RNA-directed DNA polymerase activity"/>
    <property type="evidence" value="ECO:0007669"/>
    <property type="project" value="UniProtKB-KW"/>
</dbReference>
<feature type="domain" description="Integrase catalytic" evidence="8">
    <location>
        <begin position="225"/>
        <end position="383"/>
    </location>
</feature>
<dbReference type="Proteomes" id="UP001165740">
    <property type="component" value="Chromosome 11"/>
</dbReference>
<dbReference type="Pfam" id="PF22938">
    <property type="entry name" value="Integrase_p58_C"/>
    <property type="match status" value="1"/>
</dbReference>
<dbReference type="PANTHER" id="PTHR37984:SF5">
    <property type="entry name" value="PROTEIN NYNRIN-LIKE"/>
    <property type="match status" value="1"/>
</dbReference>
<dbReference type="GO" id="GO:0016787">
    <property type="term" value="F:hydrolase activity"/>
    <property type="evidence" value="ECO:0007669"/>
    <property type="project" value="UniProtKB-KW"/>
</dbReference>
<dbReference type="FunFam" id="1.10.340.70:FF:000001">
    <property type="entry name" value="Retrovirus-related Pol polyprotein from transposon gypsy-like Protein"/>
    <property type="match status" value="1"/>
</dbReference>
<dbReference type="PROSITE" id="PS50994">
    <property type="entry name" value="INTEGRASE"/>
    <property type="match status" value="1"/>
</dbReference>
<evidence type="ECO:0000256" key="6">
    <source>
        <dbReference type="ARBA" id="ARBA00022918"/>
    </source>
</evidence>
<gene>
    <name evidence="10" type="primary">LOC129921724</name>
</gene>
<dbReference type="RefSeq" id="XP_055860278.1">
    <property type="nucleotide sequence ID" value="XM_056004303.1"/>
</dbReference>
<name>A0A9W2YC30_BIOGL</name>
<dbReference type="Gene3D" id="3.10.10.10">
    <property type="entry name" value="HIV Type 1 Reverse Transcriptase, subunit A, domain 1"/>
    <property type="match status" value="1"/>
</dbReference>
<evidence type="ECO:0000256" key="3">
    <source>
        <dbReference type="ARBA" id="ARBA00022722"/>
    </source>
</evidence>
<keyword evidence="6" id="KW-0695">RNA-directed DNA polymerase</keyword>
<evidence type="ECO:0000259" key="8">
    <source>
        <dbReference type="PROSITE" id="PS50994"/>
    </source>
</evidence>
<dbReference type="Pfam" id="PF00078">
    <property type="entry name" value="RVT_1"/>
    <property type="match status" value="1"/>
</dbReference>
<keyword evidence="9" id="KW-1185">Reference proteome</keyword>
<evidence type="ECO:0000256" key="1">
    <source>
        <dbReference type="ARBA" id="ARBA00022679"/>
    </source>
</evidence>
<proteinExistence type="predicted"/>
<protein>
    <submittedName>
        <fullName evidence="10">Uncharacterized protein LOC129921724</fullName>
    </submittedName>
</protein>
<dbReference type="CDD" id="cd09274">
    <property type="entry name" value="RNase_HI_RT_Ty3"/>
    <property type="match status" value="1"/>
</dbReference>
<dbReference type="GO" id="GO:0015074">
    <property type="term" value="P:DNA integration"/>
    <property type="evidence" value="ECO:0007669"/>
    <property type="project" value="InterPro"/>
</dbReference>
<dbReference type="InterPro" id="IPR041373">
    <property type="entry name" value="RT_RNaseH"/>
</dbReference>